<evidence type="ECO:0000313" key="2">
    <source>
        <dbReference type="Proteomes" id="UP000823749"/>
    </source>
</evidence>
<dbReference type="AlphaFoldDB" id="A0AAV6L5D2"/>
<accession>A0AAV6L5D2</accession>
<keyword evidence="2" id="KW-1185">Reference proteome</keyword>
<sequence length="147" mass="16684">MARATWSKKTQKMAKTQRMAVARPTRPIFVFDSIYHGLAMTLEKLGRATPGKALLFAGTLTFCMEGVPALKEQLGNWLQNRRDPVAFFERRVSYLEEKLEMTESKSSIAFLSGNAIEKRGLLSLKKDNTSPAPFLWKGTMDDYYVLE</sequence>
<name>A0AAV6L5D2_9ERIC</name>
<protein>
    <submittedName>
        <fullName evidence="1">Uncharacterized protein</fullName>
    </submittedName>
</protein>
<comment type="caution">
    <text evidence="1">The sequence shown here is derived from an EMBL/GenBank/DDBJ whole genome shotgun (WGS) entry which is preliminary data.</text>
</comment>
<proteinExistence type="predicted"/>
<dbReference type="EMBL" id="JACTNZ010000002">
    <property type="protein sequence ID" value="KAG5560263.1"/>
    <property type="molecule type" value="Genomic_DNA"/>
</dbReference>
<gene>
    <name evidence="1" type="ORF">RHGRI_003529</name>
</gene>
<dbReference type="Proteomes" id="UP000823749">
    <property type="component" value="Chromosome 2"/>
</dbReference>
<reference evidence="1" key="1">
    <citation type="submission" date="2020-08" db="EMBL/GenBank/DDBJ databases">
        <title>Plant Genome Project.</title>
        <authorList>
            <person name="Zhang R.-G."/>
        </authorList>
    </citation>
    <scope>NUCLEOTIDE SEQUENCE</scope>
    <source>
        <strain evidence="1">WSP0</strain>
        <tissue evidence="1">Leaf</tissue>
    </source>
</reference>
<evidence type="ECO:0000313" key="1">
    <source>
        <dbReference type="EMBL" id="KAG5560263.1"/>
    </source>
</evidence>
<organism evidence="1 2">
    <name type="scientific">Rhododendron griersonianum</name>
    <dbReference type="NCBI Taxonomy" id="479676"/>
    <lineage>
        <taxon>Eukaryota</taxon>
        <taxon>Viridiplantae</taxon>
        <taxon>Streptophyta</taxon>
        <taxon>Embryophyta</taxon>
        <taxon>Tracheophyta</taxon>
        <taxon>Spermatophyta</taxon>
        <taxon>Magnoliopsida</taxon>
        <taxon>eudicotyledons</taxon>
        <taxon>Gunneridae</taxon>
        <taxon>Pentapetalae</taxon>
        <taxon>asterids</taxon>
        <taxon>Ericales</taxon>
        <taxon>Ericaceae</taxon>
        <taxon>Ericoideae</taxon>
        <taxon>Rhodoreae</taxon>
        <taxon>Rhododendron</taxon>
    </lineage>
</organism>